<proteinExistence type="predicted"/>
<dbReference type="Proteomes" id="UP000887579">
    <property type="component" value="Unplaced"/>
</dbReference>
<evidence type="ECO:0000313" key="2">
    <source>
        <dbReference type="WBParaSite" id="ES5_v2.g12583.t1"/>
    </source>
</evidence>
<accession>A0AC34F656</accession>
<organism evidence="1 2">
    <name type="scientific">Panagrolaimus sp. ES5</name>
    <dbReference type="NCBI Taxonomy" id="591445"/>
    <lineage>
        <taxon>Eukaryota</taxon>
        <taxon>Metazoa</taxon>
        <taxon>Ecdysozoa</taxon>
        <taxon>Nematoda</taxon>
        <taxon>Chromadorea</taxon>
        <taxon>Rhabditida</taxon>
        <taxon>Tylenchina</taxon>
        <taxon>Panagrolaimomorpha</taxon>
        <taxon>Panagrolaimoidea</taxon>
        <taxon>Panagrolaimidae</taxon>
        <taxon>Panagrolaimus</taxon>
    </lineage>
</organism>
<evidence type="ECO:0000313" key="1">
    <source>
        <dbReference type="Proteomes" id="UP000887579"/>
    </source>
</evidence>
<dbReference type="WBParaSite" id="ES5_v2.g12583.t1">
    <property type="protein sequence ID" value="ES5_v2.g12583.t1"/>
    <property type="gene ID" value="ES5_v2.g12583"/>
</dbReference>
<reference evidence="2" key="1">
    <citation type="submission" date="2022-11" db="UniProtKB">
        <authorList>
            <consortium name="WormBaseParasite"/>
        </authorList>
    </citation>
    <scope>IDENTIFICATION</scope>
</reference>
<name>A0AC34F656_9BILA</name>
<protein>
    <submittedName>
        <fullName evidence="2">Secreted protein</fullName>
    </submittedName>
</protein>
<sequence>MHACYYFVIILIMSSTISTETQTEFVEQKVKEVQADKHNEPSKELIEAEEVSEEIEFGCPHDVYDKITNIRSNCTH</sequence>